<sequence length="196" mass="22490">MLPPQVNSIFWTAAKYRRFEHLVLRLTASAGFPLSWVENPEWQLLREEFIYGSPSISRKVLSTRILREVVDEFRALAKENVQGKDVTLQSDGWTGINNRHLLAFMITCDKRVLTHSVHDSTKDRKTAENLLCELEKVYSSLQDPMTWCTVVAGLVTDASGEARKARRLFLVKHPQVIVLDCYSHQVSSILQNIFLF</sequence>
<dbReference type="EMBL" id="KN817550">
    <property type="protein sequence ID" value="KJA22383.1"/>
    <property type="molecule type" value="Genomic_DNA"/>
</dbReference>
<dbReference type="OMA" id="WIPDEVQ"/>
<evidence type="ECO:0000313" key="3">
    <source>
        <dbReference type="EMBL" id="KJA22373.1"/>
    </source>
</evidence>
<dbReference type="SUPFAM" id="SSF53098">
    <property type="entry name" value="Ribonuclease H-like"/>
    <property type="match status" value="1"/>
</dbReference>
<accession>A0A0D2MFK6</accession>
<gene>
    <name evidence="2" type="ORF">HYPSUDRAFT_139187</name>
    <name evidence="3" type="ORF">HYPSUDRAFT_139298</name>
    <name evidence="4" type="ORF">HYPSUDRAFT_139301</name>
</gene>
<dbReference type="AlphaFoldDB" id="A0A0D2MFK6"/>
<evidence type="ECO:0000313" key="4">
    <source>
        <dbReference type="EMBL" id="KJA22383.1"/>
    </source>
</evidence>
<dbReference type="EMBL" id="KN817550">
    <property type="protein sequence ID" value="KJA22369.1"/>
    <property type="molecule type" value="Genomic_DNA"/>
</dbReference>
<dbReference type="Pfam" id="PF04937">
    <property type="entry name" value="DUF659"/>
    <property type="match status" value="1"/>
</dbReference>
<dbReference type="InterPro" id="IPR007021">
    <property type="entry name" value="DUF659"/>
</dbReference>
<feature type="domain" description="DUF659" evidence="1">
    <location>
        <begin position="58"/>
        <end position="194"/>
    </location>
</feature>
<keyword evidence="5" id="KW-1185">Reference proteome</keyword>
<dbReference type="OrthoDB" id="2423954at2759"/>
<dbReference type="EMBL" id="KN817550">
    <property type="protein sequence ID" value="KJA22373.1"/>
    <property type="molecule type" value="Genomic_DNA"/>
</dbReference>
<protein>
    <recommendedName>
        <fullName evidence="1">DUF659 domain-containing protein</fullName>
    </recommendedName>
</protein>
<proteinExistence type="predicted"/>
<name>A0A0D2MFK6_HYPSF</name>
<reference evidence="5" key="1">
    <citation type="submission" date="2014-04" db="EMBL/GenBank/DDBJ databases">
        <title>Evolutionary Origins and Diversification of the Mycorrhizal Mutualists.</title>
        <authorList>
            <consortium name="DOE Joint Genome Institute"/>
            <consortium name="Mycorrhizal Genomics Consortium"/>
            <person name="Kohler A."/>
            <person name="Kuo A."/>
            <person name="Nagy L.G."/>
            <person name="Floudas D."/>
            <person name="Copeland A."/>
            <person name="Barry K.W."/>
            <person name="Cichocki N."/>
            <person name="Veneault-Fourrey C."/>
            <person name="LaButti K."/>
            <person name="Lindquist E.A."/>
            <person name="Lipzen A."/>
            <person name="Lundell T."/>
            <person name="Morin E."/>
            <person name="Murat C."/>
            <person name="Riley R."/>
            <person name="Ohm R."/>
            <person name="Sun H."/>
            <person name="Tunlid A."/>
            <person name="Henrissat B."/>
            <person name="Grigoriev I.V."/>
            <person name="Hibbett D.S."/>
            <person name="Martin F."/>
        </authorList>
    </citation>
    <scope>NUCLEOTIDE SEQUENCE [LARGE SCALE GENOMIC DNA]</scope>
    <source>
        <strain evidence="5">FD-334 SS-4</strain>
    </source>
</reference>
<evidence type="ECO:0000313" key="2">
    <source>
        <dbReference type="EMBL" id="KJA22369.1"/>
    </source>
</evidence>
<dbReference type="STRING" id="945553.A0A0D2MFK6"/>
<evidence type="ECO:0000313" key="5">
    <source>
        <dbReference type="Proteomes" id="UP000054270"/>
    </source>
</evidence>
<evidence type="ECO:0000259" key="1">
    <source>
        <dbReference type="Pfam" id="PF04937"/>
    </source>
</evidence>
<dbReference type="Proteomes" id="UP000054270">
    <property type="component" value="Unassembled WGS sequence"/>
</dbReference>
<reference evidence="3" key="2">
    <citation type="submission" date="2014-04" db="EMBL/GenBank/DDBJ databases">
        <title>Evolutionary Origins and Diversification of the Mycorrhizal Mutualists.</title>
        <authorList>
            <consortium name="DOE Joint Genome Institute"/>
            <person name="Kohler A."/>
            <person name="Kuo A."/>
            <person name="Nagy L.G."/>
            <person name="Floudas D."/>
            <person name="Copeland A."/>
            <person name="Barry K.W."/>
            <person name="Cichocki N."/>
            <person name="Veneault-Fourrey C."/>
            <person name="LaButti K."/>
            <person name="Lindquist E.A."/>
            <person name="Lipzen A."/>
            <person name="Lundell T."/>
            <person name="Morin E."/>
            <person name="Murat C."/>
            <person name="Riley R."/>
            <person name="Ohm R."/>
            <person name="Sun H."/>
            <person name="Tunlid A."/>
            <person name="Henrissat B."/>
            <person name="Grigoriev I.V."/>
            <person name="Hibbett D.S."/>
            <person name="Martin F."/>
            <person name="Consortium M.G."/>
        </authorList>
    </citation>
    <scope>NUCLEOTIDE SEQUENCE [LARGE SCALE GENOMIC DNA]</scope>
    <source>
        <strain evidence="3">FD-334 SS-4</strain>
    </source>
</reference>
<organism evidence="3 5">
    <name type="scientific">Hypholoma sublateritium (strain FD-334 SS-4)</name>
    <dbReference type="NCBI Taxonomy" id="945553"/>
    <lineage>
        <taxon>Eukaryota</taxon>
        <taxon>Fungi</taxon>
        <taxon>Dikarya</taxon>
        <taxon>Basidiomycota</taxon>
        <taxon>Agaricomycotina</taxon>
        <taxon>Agaricomycetes</taxon>
        <taxon>Agaricomycetidae</taxon>
        <taxon>Agaricales</taxon>
        <taxon>Agaricineae</taxon>
        <taxon>Strophariaceae</taxon>
        <taxon>Hypholoma</taxon>
    </lineage>
</organism>
<dbReference type="InterPro" id="IPR012337">
    <property type="entry name" value="RNaseH-like_sf"/>
</dbReference>